<reference evidence="3" key="1">
    <citation type="submission" date="2022-11" db="EMBL/GenBank/DDBJ databases">
        <title>Isolation and characterization of PLA-degrading bacterium Massilia sp. from Antarctic soil.</title>
        <authorList>
            <person name="Sato K."/>
            <person name="Gomez-Fuentes C."/>
            <person name="Ahmad S.A."/>
            <person name="Zulkharnain A."/>
        </authorList>
    </citation>
    <scope>NUCLEOTIDE SEQUENCE</scope>
    <source>
        <strain evidence="3">N-3</strain>
    </source>
</reference>
<dbReference type="SUPFAM" id="SSF53474">
    <property type="entry name" value="alpha/beta-Hydrolases"/>
    <property type="match status" value="1"/>
</dbReference>
<feature type="domain" description="AB hydrolase-1" evidence="2">
    <location>
        <begin position="114"/>
        <end position="264"/>
    </location>
</feature>
<evidence type="ECO:0000313" key="3">
    <source>
        <dbReference type="EMBL" id="BDT58446.1"/>
    </source>
</evidence>
<dbReference type="RefSeq" id="WP_281913830.1">
    <property type="nucleotide sequence ID" value="NZ_AP026966.1"/>
</dbReference>
<organism evidence="3 4">
    <name type="scientific">Massilia varians</name>
    <dbReference type="NCBI Taxonomy" id="457921"/>
    <lineage>
        <taxon>Bacteria</taxon>
        <taxon>Pseudomonadati</taxon>
        <taxon>Pseudomonadota</taxon>
        <taxon>Betaproteobacteria</taxon>
        <taxon>Burkholderiales</taxon>
        <taxon>Oxalobacteraceae</taxon>
        <taxon>Telluria group</taxon>
        <taxon>Massilia</taxon>
    </lineage>
</organism>
<dbReference type="PANTHER" id="PTHR47909:SF2">
    <property type="entry name" value="GPI INOSITOL-DEACYLASE"/>
    <property type="match status" value="1"/>
</dbReference>
<dbReference type="Pfam" id="PF12697">
    <property type="entry name" value="Abhydrolase_6"/>
    <property type="match status" value="1"/>
</dbReference>
<dbReference type="EMBL" id="AP026966">
    <property type="protein sequence ID" value="BDT58446.1"/>
    <property type="molecule type" value="Genomic_DNA"/>
</dbReference>
<keyword evidence="1" id="KW-1133">Transmembrane helix</keyword>
<keyword evidence="1" id="KW-0812">Transmembrane</keyword>
<evidence type="ECO:0000313" key="4">
    <source>
        <dbReference type="Proteomes" id="UP001163336"/>
    </source>
</evidence>
<gene>
    <name evidence="3" type="ORF">MasN3_19400</name>
</gene>
<dbReference type="InterPro" id="IPR000073">
    <property type="entry name" value="AB_hydrolase_1"/>
</dbReference>
<evidence type="ECO:0000259" key="2">
    <source>
        <dbReference type="Pfam" id="PF12697"/>
    </source>
</evidence>
<keyword evidence="4" id="KW-1185">Reference proteome</keyword>
<proteinExistence type="predicted"/>
<dbReference type="InterPro" id="IPR029058">
    <property type="entry name" value="AB_hydrolase_fold"/>
</dbReference>
<name>A0ABN6T863_9BURK</name>
<dbReference type="Gene3D" id="3.40.50.1820">
    <property type="entry name" value="alpha/beta hydrolase"/>
    <property type="match status" value="1"/>
</dbReference>
<sequence length="323" mass="34191">MSARRLLQLLLLVQALAALGIGVAAVQVFGASRWQALALGLGSVVLVRLAINLNNFFMSARFASPTPGDYRLGFTARMRMILEEFSASMLQSSWTMPRASARTRIHPGAGTPPVLLLHGYGCNSGYWSHLVPRLDAAGISHASVDLEPITGDIDGYAPLVERAVEDLLAATGAGKVIVVAHSMGGLVARAWMRACGAKRVARVITLGTPHHGTCLAAFGLGLNAAQMRRAARADPPECAWLRVLAANEDAAGRALVTSIFSHHDNIIAPQTSSELPGARNLAVGGVGHVALGRNPRVLDLLMEEIARARRAAAGQEQVKRTRG</sequence>
<protein>
    <recommendedName>
        <fullName evidence="2">AB hydrolase-1 domain-containing protein</fullName>
    </recommendedName>
</protein>
<dbReference type="Proteomes" id="UP001163336">
    <property type="component" value="Chromosome"/>
</dbReference>
<dbReference type="PANTHER" id="PTHR47909">
    <property type="entry name" value="ALPHA/BETA-HYDROLASES SUPERFAMILY PROTEIN"/>
    <property type="match status" value="1"/>
</dbReference>
<evidence type="ECO:0000256" key="1">
    <source>
        <dbReference type="SAM" id="Phobius"/>
    </source>
</evidence>
<accession>A0ABN6T863</accession>
<feature type="transmembrane region" description="Helical" evidence="1">
    <location>
        <begin position="34"/>
        <end position="51"/>
    </location>
</feature>
<keyword evidence="1" id="KW-0472">Membrane</keyword>